<reference evidence="2 3" key="1">
    <citation type="journal article" date="2019" name="Emerg. Microbes Infect.">
        <title>Comprehensive subspecies identification of 175 nontuberculous mycobacteria species based on 7547 genomic profiles.</title>
        <authorList>
            <person name="Matsumoto Y."/>
            <person name="Kinjo T."/>
            <person name="Motooka D."/>
            <person name="Nabeya D."/>
            <person name="Jung N."/>
            <person name="Uechi K."/>
            <person name="Horii T."/>
            <person name="Iida T."/>
            <person name="Fujita J."/>
            <person name="Nakamura S."/>
        </authorList>
    </citation>
    <scope>NUCLEOTIDE SEQUENCE [LARGE SCALE GENOMIC DNA]</scope>
    <source>
        <strain evidence="2 3">JCM 17899</strain>
    </source>
</reference>
<keyword evidence="3" id="KW-1185">Reference proteome</keyword>
<dbReference type="KEGG" id="msei:MSEDJ_39680"/>
<feature type="region of interest" description="Disordered" evidence="1">
    <location>
        <begin position="1"/>
        <end position="36"/>
    </location>
</feature>
<gene>
    <name evidence="2" type="ORF">MSEDJ_39680</name>
</gene>
<evidence type="ECO:0000313" key="3">
    <source>
        <dbReference type="Proteomes" id="UP000467193"/>
    </source>
</evidence>
<protein>
    <recommendedName>
        <fullName evidence="4">35 kDa protein</fullName>
    </recommendedName>
</protein>
<feature type="region of interest" description="Disordered" evidence="1">
    <location>
        <begin position="103"/>
        <end position="141"/>
    </location>
</feature>
<accession>A0A7I7QUC0</accession>
<evidence type="ECO:0000256" key="1">
    <source>
        <dbReference type="SAM" id="MobiDB-lite"/>
    </source>
</evidence>
<proteinExistence type="predicted"/>
<feature type="compositionally biased region" description="Basic and acidic residues" evidence="1">
    <location>
        <begin position="108"/>
        <end position="125"/>
    </location>
</feature>
<sequence length="141" mass="14851">MKQVHEPGIATDPNNPARYGDHVPDTDPVDQPADEPHLDEVLDAEVVSADEVHPGTPTVDVTAGPVATPPMDTGYTAAGVPTFDSVREKIEGRFGTAMGAAELAAETPEGRSADEQYEARQKAAADRLAQIRASMKSADDS</sequence>
<name>A0A7I7QUC0_9MYCO</name>
<dbReference type="AlphaFoldDB" id="A0A7I7QUC0"/>
<feature type="region of interest" description="Disordered" evidence="1">
    <location>
        <begin position="52"/>
        <end position="73"/>
    </location>
</feature>
<evidence type="ECO:0008006" key="4">
    <source>
        <dbReference type="Google" id="ProtNLM"/>
    </source>
</evidence>
<organism evidence="2 3">
    <name type="scientific">Mycolicibacterium sediminis</name>
    <dbReference type="NCBI Taxonomy" id="1286180"/>
    <lineage>
        <taxon>Bacteria</taxon>
        <taxon>Bacillati</taxon>
        <taxon>Actinomycetota</taxon>
        <taxon>Actinomycetes</taxon>
        <taxon>Mycobacteriales</taxon>
        <taxon>Mycobacteriaceae</taxon>
        <taxon>Mycolicibacterium</taxon>
    </lineage>
</organism>
<evidence type="ECO:0000313" key="2">
    <source>
        <dbReference type="EMBL" id="BBY29872.1"/>
    </source>
</evidence>
<dbReference type="Proteomes" id="UP000467193">
    <property type="component" value="Chromosome"/>
</dbReference>
<dbReference type="EMBL" id="AP022588">
    <property type="protein sequence ID" value="BBY29872.1"/>
    <property type="molecule type" value="Genomic_DNA"/>
</dbReference>